<name>A0A7J0G3A3_9ERIC</name>
<evidence type="ECO:0000313" key="4">
    <source>
        <dbReference type="Proteomes" id="UP000585474"/>
    </source>
</evidence>
<accession>A0A7J0G3A3</accession>
<evidence type="ECO:0000313" key="3">
    <source>
        <dbReference type="EMBL" id="GFZ05248.1"/>
    </source>
</evidence>
<keyword evidence="4" id="KW-1185">Reference proteome</keyword>
<organism evidence="3 4">
    <name type="scientific">Actinidia rufa</name>
    <dbReference type="NCBI Taxonomy" id="165716"/>
    <lineage>
        <taxon>Eukaryota</taxon>
        <taxon>Viridiplantae</taxon>
        <taxon>Streptophyta</taxon>
        <taxon>Embryophyta</taxon>
        <taxon>Tracheophyta</taxon>
        <taxon>Spermatophyta</taxon>
        <taxon>Magnoliopsida</taxon>
        <taxon>eudicotyledons</taxon>
        <taxon>Gunneridae</taxon>
        <taxon>Pentapetalae</taxon>
        <taxon>asterids</taxon>
        <taxon>Ericales</taxon>
        <taxon>Actinidiaceae</taxon>
        <taxon>Actinidia</taxon>
    </lineage>
</organism>
<keyword evidence="1" id="KW-0175">Coiled coil</keyword>
<dbReference type="EMBL" id="BJWL01000017">
    <property type="protein sequence ID" value="GFZ05248.1"/>
    <property type="molecule type" value="Genomic_DNA"/>
</dbReference>
<protein>
    <submittedName>
        <fullName evidence="3">Uncharacterized protein</fullName>
    </submittedName>
</protein>
<dbReference type="AlphaFoldDB" id="A0A7J0G3A3"/>
<evidence type="ECO:0000256" key="2">
    <source>
        <dbReference type="SAM" id="MobiDB-lite"/>
    </source>
</evidence>
<feature type="region of interest" description="Disordered" evidence="2">
    <location>
        <begin position="1"/>
        <end position="45"/>
    </location>
</feature>
<gene>
    <name evidence="3" type="ORF">Acr_17g0008200</name>
</gene>
<feature type="coiled-coil region" evidence="1">
    <location>
        <begin position="106"/>
        <end position="165"/>
    </location>
</feature>
<reference evidence="3 4" key="1">
    <citation type="submission" date="2019-07" db="EMBL/GenBank/DDBJ databases">
        <title>De Novo Assembly of kiwifruit Actinidia rufa.</title>
        <authorList>
            <person name="Sugita-Konishi S."/>
            <person name="Sato K."/>
            <person name="Mori E."/>
            <person name="Abe Y."/>
            <person name="Kisaki G."/>
            <person name="Hamano K."/>
            <person name="Suezawa K."/>
            <person name="Otani M."/>
            <person name="Fukuda T."/>
            <person name="Manabe T."/>
            <person name="Gomi K."/>
            <person name="Tabuchi M."/>
            <person name="Akimitsu K."/>
            <person name="Kataoka I."/>
        </authorList>
    </citation>
    <scope>NUCLEOTIDE SEQUENCE [LARGE SCALE GENOMIC DNA]</scope>
    <source>
        <strain evidence="4">cv. Fuchu</strain>
    </source>
</reference>
<proteinExistence type="predicted"/>
<comment type="caution">
    <text evidence="3">The sequence shown here is derived from an EMBL/GenBank/DDBJ whole genome shotgun (WGS) entry which is preliminary data.</text>
</comment>
<dbReference type="Proteomes" id="UP000585474">
    <property type="component" value="Unassembled WGS sequence"/>
</dbReference>
<sequence length="204" mass="23597">MMTKVTQYPYSPREDSSGNDGSPSIDTRPPLERETNIMTQGELDHLQESCSFPARIQIKLPEADETIIYVEECRHEEGASPRERPWPRKALSLGRNVLEMKCLTSLPQRRNVVKDLEGRVAELEAEKQHTTEELKRMKEDHDVALERLEKEMAKLRENEALAKMSAVEEYKSSDDFRIYLQIDLELVEEDVEDEKDELDNSPPP</sequence>
<evidence type="ECO:0000256" key="1">
    <source>
        <dbReference type="SAM" id="Coils"/>
    </source>
</evidence>